<protein>
    <recommendedName>
        <fullName evidence="2">Leucine Rich repeat family protein</fullName>
    </recommendedName>
</protein>
<dbReference type="InterPro" id="IPR052394">
    <property type="entry name" value="LRR-containing"/>
</dbReference>
<evidence type="ECO:0008006" key="2">
    <source>
        <dbReference type="Google" id="ProtNLM"/>
    </source>
</evidence>
<dbReference type="InterPro" id="IPR032675">
    <property type="entry name" value="LRR_dom_sf"/>
</dbReference>
<evidence type="ECO:0000313" key="1">
    <source>
        <dbReference type="EMBL" id="BFD46285.1"/>
    </source>
</evidence>
<dbReference type="EMBL" id="AP029170">
    <property type="protein sequence ID" value="BFD46285.1"/>
    <property type="molecule type" value="Genomic_DNA"/>
</dbReference>
<reference evidence="1" key="1">
    <citation type="submission" date="2024-01" db="EMBL/GenBank/DDBJ databases">
        <title>Sequencing the genomes of a sandfly, Sergentomyia squamirostris, and its two endosymbionts.</title>
        <authorList>
            <person name="Itokawa K."/>
            <person name="Sanjoba C."/>
        </authorList>
    </citation>
    <scope>NUCLEOTIDE SEQUENCE</scope>
    <source>
        <strain evidence="1">RiSSQ</strain>
    </source>
</reference>
<dbReference type="PANTHER" id="PTHR24114">
    <property type="entry name" value="LEUCINE RICH REPEAT FAMILY PROTEIN"/>
    <property type="match status" value="1"/>
</dbReference>
<dbReference type="InterPro" id="IPR001611">
    <property type="entry name" value="Leu-rich_rpt"/>
</dbReference>
<dbReference type="SUPFAM" id="SSF52047">
    <property type="entry name" value="RNI-like"/>
    <property type="match status" value="1"/>
</dbReference>
<proteinExistence type="predicted"/>
<dbReference type="Pfam" id="PF13516">
    <property type="entry name" value="LRR_6"/>
    <property type="match status" value="4"/>
</dbReference>
<dbReference type="AlphaFoldDB" id="A0AAT9G907"/>
<name>A0AAT9G907_9RICK</name>
<dbReference type="PANTHER" id="PTHR24114:SF2">
    <property type="entry name" value="F-BOX DOMAIN-CONTAINING PROTEIN-RELATED"/>
    <property type="match status" value="1"/>
</dbReference>
<gene>
    <name evidence="1" type="ORF">DMENIID0002_09310</name>
</gene>
<dbReference type="Gene3D" id="3.80.10.10">
    <property type="entry name" value="Ribonuclease Inhibitor"/>
    <property type="match status" value="2"/>
</dbReference>
<accession>A0AAT9G907</accession>
<organism evidence="1">
    <name type="scientific">Candidatus Tisiphia endosymbiont of Sergentomyia squamirostris</name>
    <dbReference type="NCBI Taxonomy" id="3113639"/>
    <lineage>
        <taxon>Bacteria</taxon>
        <taxon>Pseudomonadati</taxon>
        <taxon>Pseudomonadota</taxon>
        <taxon>Alphaproteobacteria</taxon>
        <taxon>Rickettsiales</taxon>
        <taxon>Rickettsiaceae</taxon>
        <taxon>Rickettsieae</taxon>
        <taxon>Candidatus Tisiphia</taxon>
    </lineage>
</organism>
<sequence length="311" mass="34560">MTEFILYVKDNSFLDLHNRAELLNDNNNLQALSLFIKSNPNIVKLNLAGCNIDSDKIKLLIDSINDSNITDLNIGNNKLGHEGAAEIAKLTKLINLGITYNGIGDVGTDELANKLLNLTYLNICKSDLTSEGAAKIANKLLNLTNLDISCNNIGDDGAAEIAKLPCLTKLRIARNNLSYTGIEELANLINCVIDTGNQEKEIFLSLLTEAKKNNLNGNLTSEDAKNILFKIALQNDTCNVIKHIINHPEKYPLAINLRNEQGLLHFYNYSMKMKDFVSQNAIVPEQEQQKKTLLRLVQDNSYDTNSANYSH</sequence>